<dbReference type="RefSeq" id="WP_073246826.1">
    <property type="nucleotide sequence ID" value="NZ_FQZX01000003.1"/>
</dbReference>
<keyword evidence="2" id="KW-1185">Reference proteome</keyword>
<organism evidence="1 2">
    <name type="scientific">Maribacter aquivivus</name>
    <dbReference type="NCBI Taxonomy" id="228958"/>
    <lineage>
        <taxon>Bacteria</taxon>
        <taxon>Pseudomonadati</taxon>
        <taxon>Bacteroidota</taxon>
        <taxon>Flavobacteriia</taxon>
        <taxon>Flavobacteriales</taxon>
        <taxon>Flavobacteriaceae</taxon>
        <taxon>Maribacter</taxon>
    </lineage>
</organism>
<dbReference type="OrthoDB" id="656959at2"/>
<proteinExistence type="predicted"/>
<reference evidence="2" key="1">
    <citation type="submission" date="2016-11" db="EMBL/GenBank/DDBJ databases">
        <authorList>
            <person name="Varghese N."/>
            <person name="Submissions S."/>
        </authorList>
    </citation>
    <scope>NUCLEOTIDE SEQUENCE [LARGE SCALE GENOMIC DNA]</scope>
    <source>
        <strain evidence="2">DSM 16478</strain>
    </source>
</reference>
<accession>A0A1M6UGQ5</accession>
<evidence type="ECO:0000313" key="2">
    <source>
        <dbReference type="Proteomes" id="UP000184314"/>
    </source>
</evidence>
<protein>
    <submittedName>
        <fullName evidence="1">Uncharacterized protein</fullName>
    </submittedName>
</protein>
<sequence length="180" mass="20756">MELAHLTSNNDSLKSEMKDFMDNNIVELITILPKCYTRGYPIFSEDGTERIGRETVENCDYESIIIKNEEGFKNDIVTIKTKYVGQKVKLKKSDYKKVLKIPDNKLSETSETIIVVADCYIPRHGLNFYDSSQRLTGFLEICFECNRYEISGNVPLEMIILGEDLSSIKKVFEEYNLLVK</sequence>
<dbReference type="Proteomes" id="UP000184314">
    <property type="component" value="Unassembled WGS sequence"/>
</dbReference>
<gene>
    <name evidence="1" type="ORF">SAMN04488007_3638</name>
</gene>
<dbReference type="AlphaFoldDB" id="A0A1M6UGQ5"/>
<dbReference type="EMBL" id="FQZX01000003">
    <property type="protein sequence ID" value="SHK68412.1"/>
    <property type="molecule type" value="Genomic_DNA"/>
</dbReference>
<evidence type="ECO:0000313" key="1">
    <source>
        <dbReference type="EMBL" id="SHK68412.1"/>
    </source>
</evidence>
<name>A0A1M6UGQ5_9FLAO</name>